<feature type="signal peptide" evidence="3">
    <location>
        <begin position="1"/>
        <end position="24"/>
    </location>
</feature>
<dbReference type="PROSITE" id="PS00196">
    <property type="entry name" value="COPPER_BLUE"/>
    <property type="match status" value="1"/>
</dbReference>
<evidence type="ECO:0000256" key="3">
    <source>
        <dbReference type="SAM" id="SignalP"/>
    </source>
</evidence>
<sequence>MRPASSRRAGLASLFLTVVLLATACSTGGAQSDRSATSSSSSSTAVLAVVGKEFSFTPAALTAVAGETTIRFTNKGTTGHDLLIDELHVHLMADAGETVEADVTLAPGTYAVYCSIPGHRSGGMEGTLTVS</sequence>
<feature type="domain" description="EfeO-type cupredoxin-like" evidence="4">
    <location>
        <begin position="37"/>
        <end position="130"/>
    </location>
</feature>
<name>A0ABY2JDA3_9MICO</name>
<dbReference type="InterPro" id="IPR050845">
    <property type="entry name" value="Cu-binding_ET"/>
</dbReference>
<protein>
    <recommendedName>
        <fullName evidence="4">EfeO-type cupredoxin-like domain-containing protein</fullName>
    </recommendedName>
</protein>
<evidence type="ECO:0000256" key="2">
    <source>
        <dbReference type="ARBA" id="ARBA00023008"/>
    </source>
</evidence>
<dbReference type="PANTHER" id="PTHR38439:SF3">
    <property type="entry name" value="COPPER-RESISTANT CUPROPROTEIN COPI"/>
    <property type="match status" value="1"/>
</dbReference>
<keyword evidence="2" id="KW-0186">Copper</keyword>
<dbReference type="SUPFAM" id="SSF49503">
    <property type="entry name" value="Cupredoxins"/>
    <property type="match status" value="1"/>
</dbReference>
<keyword evidence="1" id="KW-0479">Metal-binding</keyword>
<dbReference type="EMBL" id="SOGO01000022">
    <property type="protein sequence ID" value="TFD03127.1"/>
    <property type="molecule type" value="Genomic_DNA"/>
</dbReference>
<dbReference type="Gene3D" id="2.60.40.420">
    <property type="entry name" value="Cupredoxins - blue copper proteins"/>
    <property type="match status" value="1"/>
</dbReference>
<keyword evidence="3" id="KW-0732">Signal</keyword>
<evidence type="ECO:0000256" key="1">
    <source>
        <dbReference type="ARBA" id="ARBA00022723"/>
    </source>
</evidence>
<feature type="chain" id="PRO_5047547210" description="EfeO-type cupredoxin-like domain-containing protein" evidence="3">
    <location>
        <begin position="25"/>
        <end position="131"/>
    </location>
</feature>
<organism evidence="5 6">
    <name type="scientific">Cryobacterium sandaracinum</name>
    <dbReference type="NCBI Taxonomy" id="1259247"/>
    <lineage>
        <taxon>Bacteria</taxon>
        <taxon>Bacillati</taxon>
        <taxon>Actinomycetota</taxon>
        <taxon>Actinomycetes</taxon>
        <taxon>Micrococcales</taxon>
        <taxon>Microbacteriaceae</taxon>
        <taxon>Cryobacterium</taxon>
    </lineage>
</organism>
<dbReference type="InterPro" id="IPR028096">
    <property type="entry name" value="EfeO_Cupredoxin"/>
</dbReference>
<proteinExistence type="predicted"/>
<dbReference type="InterPro" id="IPR028871">
    <property type="entry name" value="BlueCu_1_BS"/>
</dbReference>
<dbReference type="InterPro" id="IPR033138">
    <property type="entry name" value="Cu_oxidase_CS"/>
</dbReference>
<comment type="caution">
    <text evidence="5">The sequence shown here is derived from an EMBL/GenBank/DDBJ whole genome shotgun (WGS) entry which is preliminary data.</text>
</comment>
<evidence type="ECO:0000313" key="5">
    <source>
        <dbReference type="EMBL" id="TFD03127.1"/>
    </source>
</evidence>
<evidence type="ECO:0000259" key="4">
    <source>
        <dbReference type="Pfam" id="PF13473"/>
    </source>
</evidence>
<evidence type="ECO:0000313" key="6">
    <source>
        <dbReference type="Proteomes" id="UP000297851"/>
    </source>
</evidence>
<dbReference type="InterPro" id="IPR008972">
    <property type="entry name" value="Cupredoxin"/>
</dbReference>
<keyword evidence="6" id="KW-1185">Reference proteome</keyword>
<gene>
    <name evidence="5" type="ORF">E3T25_07285</name>
</gene>
<dbReference type="Proteomes" id="UP000297851">
    <property type="component" value="Unassembled WGS sequence"/>
</dbReference>
<dbReference type="CDD" id="cd00920">
    <property type="entry name" value="Cupredoxin"/>
    <property type="match status" value="1"/>
</dbReference>
<dbReference type="Pfam" id="PF13473">
    <property type="entry name" value="Cupredoxin_1"/>
    <property type="match status" value="1"/>
</dbReference>
<accession>A0ABY2JDA3</accession>
<reference evidence="5 6" key="1">
    <citation type="submission" date="2019-03" db="EMBL/GenBank/DDBJ databases">
        <title>Genomics of glacier-inhabiting Cryobacterium strains.</title>
        <authorList>
            <person name="Liu Q."/>
            <person name="Xin Y.-H."/>
        </authorList>
    </citation>
    <scope>NUCLEOTIDE SEQUENCE [LARGE SCALE GENOMIC DNA]</scope>
    <source>
        <strain evidence="5 6">TMT2-16</strain>
    </source>
</reference>
<dbReference type="PANTHER" id="PTHR38439">
    <property type="entry name" value="AURACYANIN-B"/>
    <property type="match status" value="1"/>
</dbReference>
<dbReference type="PROSITE" id="PS51257">
    <property type="entry name" value="PROKAR_LIPOPROTEIN"/>
    <property type="match status" value="1"/>
</dbReference>
<dbReference type="PROSITE" id="PS00079">
    <property type="entry name" value="MULTICOPPER_OXIDASE1"/>
    <property type="match status" value="1"/>
</dbReference>